<dbReference type="Gene3D" id="2.30.29.30">
    <property type="entry name" value="Pleckstrin-homology domain (PH domain)/Phosphotyrosine-binding domain (PTB)"/>
    <property type="match status" value="1"/>
</dbReference>
<dbReference type="SUPFAM" id="SSF50729">
    <property type="entry name" value="PH domain-like"/>
    <property type="match status" value="1"/>
</dbReference>
<reference evidence="9 10" key="1">
    <citation type="journal article" date="2018" name="BMC Genomics">
        <title>Genomic evidence for intraspecific hybridization in a clonal and extremely halotolerant yeast.</title>
        <authorList>
            <person name="Gostincar C."/>
            <person name="Stajich J.E."/>
            <person name="Zupancic J."/>
            <person name="Zalar P."/>
            <person name="Gunde-Cimerman N."/>
        </authorList>
    </citation>
    <scope>NUCLEOTIDE SEQUENCE [LARGE SCALE GENOMIC DNA]</scope>
    <source>
        <strain evidence="9 10">EXF-6656</strain>
    </source>
</reference>
<evidence type="ECO:0000256" key="1">
    <source>
        <dbReference type="ARBA" id="ARBA00004123"/>
    </source>
</evidence>
<feature type="region of interest" description="Disordered" evidence="7">
    <location>
        <begin position="666"/>
        <end position="692"/>
    </location>
</feature>
<evidence type="ECO:0000259" key="8">
    <source>
        <dbReference type="PROSITE" id="PS50858"/>
    </source>
</evidence>
<dbReference type="VEuPathDB" id="FungiDB:BTJ68_15250"/>
<evidence type="ECO:0000256" key="4">
    <source>
        <dbReference type="ARBA" id="ARBA00023015"/>
    </source>
</evidence>
<evidence type="ECO:0000313" key="9">
    <source>
        <dbReference type="EMBL" id="RMX76611.1"/>
    </source>
</evidence>
<dbReference type="InterPro" id="IPR013876">
    <property type="entry name" value="TFIIH_BTF_p62_N"/>
</dbReference>
<keyword evidence="3" id="KW-0677">Repeat</keyword>
<comment type="caution">
    <text evidence="9">The sequence shown here is derived from an EMBL/GenBank/DDBJ whole genome shotgun (WGS) entry which is preliminary data.</text>
</comment>
<evidence type="ECO:0000256" key="5">
    <source>
        <dbReference type="ARBA" id="ARBA00023163"/>
    </source>
</evidence>
<accession>A0A3M6WDY5</accession>
<comment type="similarity">
    <text evidence="2">Belongs to the TFB1 family.</text>
</comment>
<dbReference type="PANTHER" id="PTHR12856">
    <property type="entry name" value="TRANSCRIPTION INITIATION FACTOR IIH-RELATED"/>
    <property type="match status" value="1"/>
</dbReference>
<dbReference type="Pfam" id="PF03909">
    <property type="entry name" value="BSD"/>
    <property type="match status" value="2"/>
</dbReference>
<feature type="region of interest" description="Disordered" evidence="7">
    <location>
        <begin position="116"/>
        <end position="144"/>
    </location>
</feature>
<comment type="subcellular location">
    <subcellularLocation>
        <location evidence="1">Nucleus</location>
    </subcellularLocation>
</comment>
<feature type="compositionally biased region" description="Low complexity" evidence="7">
    <location>
        <begin position="121"/>
        <end position="138"/>
    </location>
</feature>
<dbReference type="GO" id="GO:0000439">
    <property type="term" value="C:transcription factor TFIIH core complex"/>
    <property type="evidence" value="ECO:0007669"/>
    <property type="project" value="InterPro"/>
</dbReference>
<feature type="region of interest" description="Disordered" evidence="7">
    <location>
        <begin position="1"/>
        <end position="20"/>
    </location>
</feature>
<keyword evidence="6" id="KW-0539">Nucleus</keyword>
<dbReference type="InterPro" id="IPR027079">
    <property type="entry name" value="Tfb1/GTF2H1"/>
</dbReference>
<organism evidence="9 10">
    <name type="scientific">Hortaea werneckii</name>
    <name type="common">Black yeast</name>
    <name type="synonym">Cladosporium werneckii</name>
    <dbReference type="NCBI Taxonomy" id="91943"/>
    <lineage>
        <taxon>Eukaryota</taxon>
        <taxon>Fungi</taxon>
        <taxon>Dikarya</taxon>
        <taxon>Ascomycota</taxon>
        <taxon>Pezizomycotina</taxon>
        <taxon>Dothideomycetes</taxon>
        <taxon>Dothideomycetidae</taxon>
        <taxon>Mycosphaerellales</taxon>
        <taxon>Teratosphaeriaceae</taxon>
        <taxon>Hortaea</taxon>
    </lineage>
</organism>
<feature type="compositionally biased region" description="Low complexity" evidence="7">
    <location>
        <begin position="681"/>
        <end position="692"/>
    </location>
</feature>
<dbReference type="Pfam" id="PF08567">
    <property type="entry name" value="PH_TFIIH"/>
    <property type="match status" value="1"/>
</dbReference>
<dbReference type="Proteomes" id="UP000281245">
    <property type="component" value="Unassembled WGS sequence"/>
</dbReference>
<dbReference type="GO" id="GO:0006351">
    <property type="term" value="P:DNA-templated transcription"/>
    <property type="evidence" value="ECO:0007669"/>
    <property type="project" value="InterPro"/>
</dbReference>
<keyword evidence="5" id="KW-0804">Transcription</keyword>
<dbReference type="AlphaFoldDB" id="A0A3M6WDY5"/>
<dbReference type="OrthoDB" id="360521at2759"/>
<dbReference type="InterPro" id="IPR011993">
    <property type="entry name" value="PH-like_dom_sf"/>
</dbReference>
<feature type="domain" description="BSD" evidence="8">
    <location>
        <begin position="247"/>
        <end position="298"/>
    </location>
</feature>
<feature type="region of interest" description="Disordered" evidence="7">
    <location>
        <begin position="482"/>
        <end position="514"/>
    </location>
</feature>
<dbReference type="PROSITE" id="PS50858">
    <property type="entry name" value="BSD"/>
    <property type="match status" value="1"/>
</dbReference>
<evidence type="ECO:0000256" key="6">
    <source>
        <dbReference type="ARBA" id="ARBA00023242"/>
    </source>
</evidence>
<evidence type="ECO:0000313" key="10">
    <source>
        <dbReference type="Proteomes" id="UP000281245"/>
    </source>
</evidence>
<dbReference type="SMART" id="SM00751">
    <property type="entry name" value="BSD"/>
    <property type="match status" value="1"/>
</dbReference>
<feature type="compositionally biased region" description="Basic and acidic residues" evidence="7">
    <location>
        <begin position="624"/>
        <end position="638"/>
    </location>
</feature>
<dbReference type="InterPro" id="IPR005607">
    <property type="entry name" value="BSD_dom"/>
</dbReference>
<dbReference type="CDD" id="cd13229">
    <property type="entry name" value="PH_TFIIH"/>
    <property type="match status" value="1"/>
</dbReference>
<sequence>MALPASYSSPTTMPPTTRASVAYKKKDGSLSVADDRKYLFWTPAAPPGASPSVTVPVADITNLQQTPESSPKVALKVFVKEESYVFSFTAAREQARKEQESVTDILRDTIANAKAKDADKLAPPAAAAAAPGTPAQDGGDSGQSAAMTFAKAVSAREAEDAWYDDGRLKNDFQLQRSLLTSNKALNDRFTQSLREKPETVTVPQFTAQFWSTRLHLLRAHAIEKAQKEGEYNVLPEIKHTSVLGEDGQYHKTLNVTKEQIGLLFKQYPIVRRAFDECTPKLKPEEFWARFFGSRLLKKLKGERIERTDPPDGVLDRYLDEAGNVGPIGLGHSVPHVIDLEGNEQNTKFRVNREGWEMSASRHDQPILHVLNNLSEKMMSHVAANDDQQAHAPIGLDEETFEQLQLRDLAMNDVDNRVVLNVRDQQQYLAGQREDDLSKDARLYATQDPSKVLSSLQSDLLPSHLGSDDKGTLRLDRAIGYHTDDESDSEDEPASAPQTNGATAKSKSRIGSHASLTTATSSVLNSIQQRRHHASASSTPTAASLGLSQTLLDQLTITHNTTTEFLHYFWTLFLSGDSSKSTELQGLVSTLDRSVDRINAVAEQAEAERQKKLDVQREKVKEYEKRTGKRRRVDERDAGSGKAGVEVLVRPTVEALRAASEAYRKAWEEQSKEAGLGGGTPVPGASTAAAAAG</sequence>
<dbReference type="EMBL" id="QWIJ01001081">
    <property type="protein sequence ID" value="RMX76611.1"/>
    <property type="molecule type" value="Genomic_DNA"/>
</dbReference>
<dbReference type="GO" id="GO:0006289">
    <property type="term" value="P:nucleotide-excision repair"/>
    <property type="evidence" value="ECO:0007669"/>
    <property type="project" value="InterPro"/>
</dbReference>
<name>A0A3M6WDY5_HORWE</name>
<proteinExistence type="inferred from homology"/>
<gene>
    <name evidence="9" type="ORF">D0869_10563</name>
</gene>
<feature type="region of interest" description="Disordered" evidence="7">
    <location>
        <begin position="624"/>
        <end position="643"/>
    </location>
</feature>
<protein>
    <recommendedName>
        <fullName evidence="8">BSD domain-containing protein</fullName>
    </recommendedName>
</protein>
<evidence type="ECO:0000256" key="7">
    <source>
        <dbReference type="SAM" id="MobiDB-lite"/>
    </source>
</evidence>
<keyword evidence="4" id="KW-0805">Transcription regulation</keyword>
<evidence type="ECO:0000256" key="3">
    <source>
        <dbReference type="ARBA" id="ARBA00022737"/>
    </source>
</evidence>
<evidence type="ECO:0000256" key="2">
    <source>
        <dbReference type="ARBA" id="ARBA00009448"/>
    </source>
</evidence>